<dbReference type="Proteomes" id="UP001163798">
    <property type="component" value="Unassembled WGS sequence"/>
</dbReference>
<accession>A0AA38KTU2</accession>
<gene>
    <name evidence="1" type="ORF">GGU10DRAFT_367985</name>
</gene>
<proteinExistence type="predicted"/>
<dbReference type="EMBL" id="MU793614">
    <property type="protein sequence ID" value="KAJ3781017.1"/>
    <property type="molecule type" value="Genomic_DNA"/>
</dbReference>
<evidence type="ECO:0000313" key="2">
    <source>
        <dbReference type="Proteomes" id="UP001163798"/>
    </source>
</evidence>
<protein>
    <submittedName>
        <fullName evidence="1">Uncharacterized protein</fullName>
    </submittedName>
</protein>
<name>A0AA38KTU2_9AGAR</name>
<dbReference type="AlphaFoldDB" id="A0AA38KTU2"/>
<comment type="caution">
    <text evidence="1">The sequence shown here is derived from an EMBL/GenBank/DDBJ whole genome shotgun (WGS) entry which is preliminary data.</text>
</comment>
<keyword evidence="2" id="KW-1185">Reference proteome</keyword>
<feature type="non-terminal residue" evidence="1">
    <location>
        <position position="1"/>
    </location>
</feature>
<organism evidence="1 2">
    <name type="scientific">Lentinula aff. detonsa</name>
    <dbReference type="NCBI Taxonomy" id="2804958"/>
    <lineage>
        <taxon>Eukaryota</taxon>
        <taxon>Fungi</taxon>
        <taxon>Dikarya</taxon>
        <taxon>Basidiomycota</taxon>
        <taxon>Agaricomycotina</taxon>
        <taxon>Agaricomycetes</taxon>
        <taxon>Agaricomycetidae</taxon>
        <taxon>Agaricales</taxon>
        <taxon>Marasmiineae</taxon>
        <taxon>Omphalotaceae</taxon>
        <taxon>Lentinula</taxon>
    </lineage>
</organism>
<evidence type="ECO:0000313" key="1">
    <source>
        <dbReference type="EMBL" id="KAJ3781017.1"/>
    </source>
</evidence>
<reference evidence="1" key="1">
    <citation type="submission" date="2022-08" db="EMBL/GenBank/DDBJ databases">
        <authorList>
            <consortium name="DOE Joint Genome Institute"/>
            <person name="Min B."/>
            <person name="Riley R."/>
            <person name="Sierra-Patev S."/>
            <person name="Naranjo-Ortiz M."/>
            <person name="Looney B."/>
            <person name="Konkel Z."/>
            <person name="Slot J.C."/>
            <person name="Sakamoto Y."/>
            <person name="Steenwyk J.L."/>
            <person name="Rokas A."/>
            <person name="Carro J."/>
            <person name="Camarero S."/>
            <person name="Ferreira P."/>
            <person name="Molpeceres G."/>
            <person name="Ruiz-Duenas F.J."/>
            <person name="Serrano A."/>
            <person name="Henrissat B."/>
            <person name="Drula E."/>
            <person name="Hughes K.W."/>
            <person name="Mata J.L."/>
            <person name="Ishikawa N.K."/>
            <person name="Vargas-Isla R."/>
            <person name="Ushijima S."/>
            <person name="Smith C.A."/>
            <person name="Ahrendt S."/>
            <person name="Andreopoulos W."/>
            <person name="He G."/>
            <person name="Labutti K."/>
            <person name="Lipzen A."/>
            <person name="Ng V."/>
            <person name="Sandor L."/>
            <person name="Barry K."/>
            <person name="Martinez A.T."/>
            <person name="Xiao Y."/>
            <person name="Gibbons J.G."/>
            <person name="Terashima K."/>
            <person name="Hibbett D.S."/>
            <person name="Grigoriev I.V."/>
        </authorList>
    </citation>
    <scope>NUCLEOTIDE SEQUENCE</scope>
    <source>
        <strain evidence="1">TFB10291</strain>
    </source>
</reference>
<sequence length="173" mass="19470">TITGAMKSSPTDLLDIHAGLLPMDLLLKKICHRAVLRLYTLPKQNPVTKIAIEAFRKQNVTKMSTPLRLLPLLFNLPPPTEVETISLPNRPGHWDIPIDIQILKKEDATEIARNAPTNYKIFSDGSGHNGMVGAAAVLYKQGELRPEATIRYLSRRRQKRRWEAIRSTAQAQT</sequence>